<reference evidence="1 2" key="1">
    <citation type="submission" date="2018-10" db="EMBL/GenBank/DDBJ databases">
        <title>Improved assembly of the deer mouse Peromyscus maniculatus genome.</title>
        <authorList>
            <person name="Lassance J.-M."/>
            <person name="Hoekstra H.E."/>
        </authorList>
    </citation>
    <scope>NUCLEOTIDE SEQUENCE [LARGE SCALE GENOMIC DNA]</scope>
</reference>
<reference evidence="1" key="3">
    <citation type="submission" date="2025-09" db="UniProtKB">
        <authorList>
            <consortium name="Ensembl"/>
        </authorList>
    </citation>
    <scope>IDENTIFICATION</scope>
</reference>
<dbReference type="InterPro" id="IPR044890">
    <property type="entry name" value="TMEM14_sf"/>
</dbReference>
<dbReference type="AlphaFoldDB" id="A0A8C8W352"/>
<proteinExistence type="predicted"/>
<dbReference type="Proteomes" id="UP000694547">
    <property type="component" value="Chromosome 14"/>
</dbReference>
<accession>A0A8C8W352</accession>
<protein>
    <submittedName>
        <fullName evidence="1">Uncharacterized protein</fullName>
    </submittedName>
</protein>
<name>A0A8C8W352_PERMB</name>
<dbReference type="Ensembl" id="ENSPEMT00000040266.1">
    <property type="protein sequence ID" value="ENSPEMP00000033335.1"/>
    <property type="gene ID" value="ENSPEMG00000027114.1"/>
</dbReference>
<reference evidence="1" key="2">
    <citation type="submission" date="2025-08" db="UniProtKB">
        <authorList>
            <consortium name="Ensembl"/>
        </authorList>
    </citation>
    <scope>IDENTIFICATION</scope>
</reference>
<evidence type="ECO:0000313" key="1">
    <source>
        <dbReference type="Ensembl" id="ENSPEMP00000033335.1"/>
    </source>
</evidence>
<organism evidence="1 2">
    <name type="scientific">Peromyscus maniculatus bairdii</name>
    <name type="common">Prairie deer mouse</name>
    <dbReference type="NCBI Taxonomy" id="230844"/>
    <lineage>
        <taxon>Eukaryota</taxon>
        <taxon>Metazoa</taxon>
        <taxon>Chordata</taxon>
        <taxon>Craniata</taxon>
        <taxon>Vertebrata</taxon>
        <taxon>Euteleostomi</taxon>
        <taxon>Mammalia</taxon>
        <taxon>Eutheria</taxon>
        <taxon>Euarchontoglires</taxon>
        <taxon>Glires</taxon>
        <taxon>Rodentia</taxon>
        <taxon>Myomorpha</taxon>
        <taxon>Muroidea</taxon>
        <taxon>Cricetidae</taxon>
        <taxon>Neotominae</taxon>
        <taxon>Peromyscus</taxon>
    </lineage>
</organism>
<keyword evidence="2" id="KW-1185">Reference proteome</keyword>
<evidence type="ECO:0000313" key="2">
    <source>
        <dbReference type="Proteomes" id="UP000694547"/>
    </source>
</evidence>
<sequence>MLDEERTVQKRTGSLAPDFCFIYAAPVVVGGITGFAKAGSMPLLASRPFSESLAGLFISSLGIQRAFVFVCPATSERLASIVVISFCQSGKCMRAGLSPSTVTGFKLLLLSVTISVLCAPRQHSSSGQIRQKTNSSWAWN</sequence>
<dbReference type="Gene3D" id="1.10.10.1740">
    <property type="entry name" value="Transmembrane protein 14-like"/>
    <property type="match status" value="1"/>
</dbReference>